<comment type="similarity">
    <text evidence="2">Belongs to the resistance-nodulation-cell division (RND) (TC 2.A.6) family. MmpL subfamily.</text>
</comment>
<keyword evidence="5 7" id="KW-1133">Transmembrane helix</keyword>
<evidence type="ECO:0000256" key="5">
    <source>
        <dbReference type="ARBA" id="ARBA00022989"/>
    </source>
</evidence>
<protein>
    <submittedName>
        <fullName evidence="9">MMPL family transporter</fullName>
    </submittedName>
</protein>
<dbReference type="SUPFAM" id="SSF82866">
    <property type="entry name" value="Multidrug efflux transporter AcrB transmembrane domain"/>
    <property type="match status" value="2"/>
</dbReference>
<feature type="transmembrane region" description="Helical" evidence="7">
    <location>
        <begin position="619"/>
        <end position="643"/>
    </location>
</feature>
<feature type="transmembrane region" description="Helical" evidence="7">
    <location>
        <begin position="206"/>
        <end position="228"/>
    </location>
</feature>
<dbReference type="GO" id="GO:0005886">
    <property type="term" value="C:plasma membrane"/>
    <property type="evidence" value="ECO:0007669"/>
    <property type="project" value="UniProtKB-SubCell"/>
</dbReference>
<feature type="transmembrane region" description="Helical" evidence="7">
    <location>
        <begin position="478"/>
        <end position="497"/>
    </location>
</feature>
<dbReference type="Gene3D" id="1.20.1640.10">
    <property type="entry name" value="Multidrug efflux transporter AcrB transmembrane domain"/>
    <property type="match status" value="2"/>
</dbReference>
<feature type="transmembrane region" description="Helical" evidence="7">
    <location>
        <begin position="509"/>
        <end position="529"/>
    </location>
</feature>
<dbReference type="Pfam" id="PF03176">
    <property type="entry name" value="MMPL"/>
    <property type="match status" value="2"/>
</dbReference>
<evidence type="ECO:0000256" key="2">
    <source>
        <dbReference type="ARBA" id="ARBA00010157"/>
    </source>
</evidence>
<dbReference type="OrthoDB" id="7051771at2"/>
<evidence type="ECO:0000259" key="8">
    <source>
        <dbReference type="Pfam" id="PF03176"/>
    </source>
</evidence>
<feature type="transmembrane region" description="Helical" evidence="7">
    <location>
        <begin position="180"/>
        <end position="200"/>
    </location>
</feature>
<feature type="transmembrane region" description="Helical" evidence="7">
    <location>
        <begin position="155"/>
        <end position="173"/>
    </location>
</feature>
<name>A0A366LTX7_9ACTN</name>
<comment type="subcellular location">
    <subcellularLocation>
        <location evidence="1">Cell membrane</location>
        <topology evidence="1">Multi-pass membrane protein</topology>
    </subcellularLocation>
</comment>
<dbReference type="PANTHER" id="PTHR33406:SF11">
    <property type="entry name" value="MEMBRANE PROTEIN SCO6666-RELATED"/>
    <property type="match status" value="1"/>
</dbReference>
<evidence type="ECO:0000256" key="4">
    <source>
        <dbReference type="ARBA" id="ARBA00022692"/>
    </source>
</evidence>
<accession>A0A366LTX7</accession>
<dbReference type="PANTHER" id="PTHR33406">
    <property type="entry name" value="MEMBRANE PROTEIN MJ1562-RELATED"/>
    <property type="match status" value="1"/>
</dbReference>
<organism evidence="9 10">
    <name type="scientific">Spongiactinospora rosea</name>
    <dbReference type="NCBI Taxonomy" id="2248750"/>
    <lineage>
        <taxon>Bacteria</taxon>
        <taxon>Bacillati</taxon>
        <taxon>Actinomycetota</taxon>
        <taxon>Actinomycetes</taxon>
        <taxon>Streptosporangiales</taxon>
        <taxon>Streptosporangiaceae</taxon>
        <taxon>Spongiactinospora</taxon>
    </lineage>
</organism>
<evidence type="ECO:0000256" key="1">
    <source>
        <dbReference type="ARBA" id="ARBA00004651"/>
    </source>
</evidence>
<feature type="transmembrane region" description="Helical" evidence="7">
    <location>
        <begin position="343"/>
        <end position="361"/>
    </location>
</feature>
<evidence type="ECO:0000256" key="3">
    <source>
        <dbReference type="ARBA" id="ARBA00022475"/>
    </source>
</evidence>
<feature type="transmembrane region" description="Helical" evidence="7">
    <location>
        <begin position="282"/>
        <end position="306"/>
    </location>
</feature>
<dbReference type="InterPro" id="IPR050545">
    <property type="entry name" value="Mycobact_MmpL"/>
</dbReference>
<feature type="transmembrane region" description="Helical" evidence="7">
    <location>
        <begin position="541"/>
        <end position="562"/>
    </location>
</feature>
<dbReference type="Proteomes" id="UP000253303">
    <property type="component" value="Unassembled WGS sequence"/>
</dbReference>
<evidence type="ECO:0000313" key="9">
    <source>
        <dbReference type="EMBL" id="RBQ17381.1"/>
    </source>
</evidence>
<feature type="transmembrane region" description="Helical" evidence="7">
    <location>
        <begin position="258"/>
        <end position="276"/>
    </location>
</feature>
<feature type="transmembrane region" description="Helical" evidence="7">
    <location>
        <begin position="583"/>
        <end position="607"/>
    </location>
</feature>
<dbReference type="AlphaFoldDB" id="A0A366LTX7"/>
<gene>
    <name evidence="9" type="ORF">DP939_25985</name>
</gene>
<reference evidence="9 10" key="1">
    <citation type="submission" date="2018-06" db="EMBL/GenBank/DDBJ databases">
        <title>Sphaerisporangium craniellae sp. nov., isolated from a marine sponge in the South China Sea.</title>
        <authorList>
            <person name="Li L."/>
        </authorList>
    </citation>
    <scope>NUCLEOTIDE SEQUENCE [LARGE SCALE GENOMIC DNA]</scope>
    <source>
        <strain evidence="9 10">LHW63015</strain>
    </source>
</reference>
<keyword evidence="4 7" id="KW-0812">Transmembrane</keyword>
<keyword evidence="10" id="KW-1185">Reference proteome</keyword>
<evidence type="ECO:0000256" key="6">
    <source>
        <dbReference type="ARBA" id="ARBA00023136"/>
    </source>
</evidence>
<evidence type="ECO:0000313" key="10">
    <source>
        <dbReference type="Proteomes" id="UP000253303"/>
    </source>
</evidence>
<keyword evidence="3" id="KW-1003">Cell membrane</keyword>
<comment type="caution">
    <text evidence="9">The sequence shown here is derived from an EMBL/GenBank/DDBJ whole genome shotgun (WGS) entry which is preliminary data.</text>
</comment>
<dbReference type="InterPro" id="IPR004869">
    <property type="entry name" value="MMPL_dom"/>
</dbReference>
<sequence>MNRLAWFCVRHRLVVVLAWLLLAAALIAGAVVAPGPTNDEFTLPGSEAGRAAELLGERATEQEGALVLSAPSGVRSAEVRQAVSALVARVDQVPGVAVDAGRERIAPGGEVSQVPFEYDGAAVGPLKALRDGHHGDAGLTVELSGDDFADFTPGGMTEGIGLLAAAVILLLAFRSIIAMALPLLVGVVGVACGVSLLTLVQNVVSMPSFAVFLTIMLGLGVGIDYALLVVTRFRTSLAEGIPVPEAVVTAMMTAGRSVLFAGSTVILTGAGILFLGPSLGGGLAAAAGSGVLMVMLAALTLLPAMLSGIGTRIDRFGLPRRSAAREDRRPSYRWSRLIQRRPLPALLGAVIVLAVLAMPALDLRSGWSDASDRPVTDTTRRAHDLLIRGFGPGAEAPILLVSPRPLGPAVRQAGEFAGVAQAVPLDDRTAMVIPATAQQDERTAELVHRLRAELPEPVLVSGWTAGGIDFAEYSLDRLPWTVGAVLLASFALLLPLFRSVVVPVKAIVVNLLSVAASYGVVVAIFQWDVLGRGVSGPIDAWVPMMLFVVTFGLSMDYEVFLLSRIREEYLRTGDNASAVAGGLAASARVITAAAAIMFCVFAAFAAFDDRALSTMGTGLAAAVLIDATIVRLVLVPAAMELLGERNWWYPGRRSRVPVSRVVT</sequence>
<proteinExistence type="inferred from homology"/>
<feature type="domain" description="Membrane transport protein MMPL" evidence="8">
    <location>
        <begin position="441"/>
        <end position="653"/>
    </location>
</feature>
<dbReference type="EMBL" id="QMEY01000012">
    <property type="protein sequence ID" value="RBQ17381.1"/>
    <property type="molecule type" value="Genomic_DNA"/>
</dbReference>
<feature type="domain" description="Membrane transport protein MMPL" evidence="8">
    <location>
        <begin position="137"/>
        <end position="344"/>
    </location>
</feature>
<dbReference type="RefSeq" id="WP_113983386.1">
    <property type="nucleotide sequence ID" value="NZ_QMEY01000012.1"/>
</dbReference>
<keyword evidence="6 7" id="KW-0472">Membrane</keyword>
<evidence type="ECO:0000256" key="7">
    <source>
        <dbReference type="SAM" id="Phobius"/>
    </source>
</evidence>